<feature type="compositionally biased region" description="Basic and acidic residues" evidence="1">
    <location>
        <begin position="118"/>
        <end position="146"/>
    </location>
</feature>
<dbReference type="AlphaFoldDB" id="A0A1V2ZZ44"/>
<keyword evidence="2" id="KW-0812">Transmembrane</keyword>
<gene>
    <name evidence="3" type="ORF">B1A74_06175</name>
</gene>
<sequence>MSKAWKKLDLEGGGLQAVNARLASTMRSRPAAYAAWLLFPVGGHRFYLHEPVGAVAFIAGSAATAALAVLVPGLWWLLPAAPVAALAAFDLVWIDRRVTRYNKELRMRAFLRKGDRPPQDYRGRYTSDEDARRELQEYQEVKEGERPGQPGPAGANDRDRDAGGKRRMPSFNEQEAMLRQMRQRRQDDED</sequence>
<evidence type="ECO:0000313" key="3">
    <source>
        <dbReference type="EMBL" id="OOC10377.1"/>
    </source>
</evidence>
<evidence type="ECO:0000256" key="1">
    <source>
        <dbReference type="SAM" id="MobiDB-lite"/>
    </source>
</evidence>
<organism evidence="3 4">
    <name type="scientific">Thioalkalivibrio halophilus</name>
    <dbReference type="NCBI Taxonomy" id="252474"/>
    <lineage>
        <taxon>Bacteria</taxon>
        <taxon>Pseudomonadati</taxon>
        <taxon>Pseudomonadota</taxon>
        <taxon>Gammaproteobacteria</taxon>
        <taxon>Chromatiales</taxon>
        <taxon>Ectothiorhodospiraceae</taxon>
        <taxon>Thioalkalivibrio</taxon>
    </lineage>
</organism>
<comment type="caution">
    <text evidence="3">The sequence shown here is derived from an EMBL/GenBank/DDBJ whole genome shotgun (WGS) entry which is preliminary data.</text>
</comment>
<feature type="transmembrane region" description="Helical" evidence="2">
    <location>
        <begin position="52"/>
        <end position="70"/>
    </location>
</feature>
<keyword evidence="4" id="KW-1185">Reference proteome</keyword>
<feature type="transmembrane region" description="Helical" evidence="2">
    <location>
        <begin position="76"/>
        <end position="94"/>
    </location>
</feature>
<evidence type="ECO:0000256" key="2">
    <source>
        <dbReference type="SAM" id="Phobius"/>
    </source>
</evidence>
<dbReference type="RefSeq" id="WP_018946525.1">
    <property type="nucleotide sequence ID" value="NZ_MUZR01000017.1"/>
</dbReference>
<evidence type="ECO:0008006" key="5">
    <source>
        <dbReference type="Google" id="ProtNLM"/>
    </source>
</evidence>
<feature type="region of interest" description="Disordered" evidence="1">
    <location>
        <begin position="118"/>
        <end position="190"/>
    </location>
</feature>
<dbReference type="EMBL" id="MUZR01000017">
    <property type="protein sequence ID" value="OOC10377.1"/>
    <property type="molecule type" value="Genomic_DNA"/>
</dbReference>
<dbReference type="STRING" id="252474.B1A74_06175"/>
<keyword evidence="2" id="KW-0472">Membrane</keyword>
<accession>A0A1V2ZZ44</accession>
<dbReference type="OrthoDB" id="8560624at2"/>
<reference evidence="3 4" key="1">
    <citation type="submission" date="2017-02" db="EMBL/GenBank/DDBJ databases">
        <title>Genomic diversity within the haloalkaliphilic genus Thioalkalivibrio.</title>
        <authorList>
            <person name="Ahn A.-C."/>
            <person name="Meier-Kolthoff J."/>
            <person name="Overmars L."/>
            <person name="Richter M."/>
            <person name="Woyke T."/>
            <person name="Sorokin D.Y."/>
            <person name="Muyzer G."/>
        </authorList>
    </citation>
    <scope>NUCLEOTIDE SEQUENCE [LARGE SCALE GENOMIC DNA]</scope>
    <source>
        <strain evidence="3 4">HL17</strain>
    </source>
</reference>
<name>A0A1V2ZZ44_9GAMM</name>
<dbReference type="Proteomes" id="UP000189177">
    <property type="component" value="Unassembled WGS sequence"/>
</dbReference>
<evidence type="ECO:0000313" key="4">
    <source>
        <dbReference type="Proteomes" id="UP000189177"/>
    </source>
</evidence>
<proteinExistence type="predicted"/>
<protein>
    <recommendedName>
        <fullName evidence="5">TM2 domain-containing protein</fullName>
    </recommendedName>
</protein>
<keyword evidence="2" id="KW-1133">Transmembrane helix</keyword>